<feature type="transmembrane region" description="Helical" evidence="1">
    <location>
        <begin position="19"/>
        <end position="44"/>
    </location>
</feature>
<dbReference type="EMBL" id="JAPFFM010000001">
    <property type="protein sequence ID" value="KAJ6777489.1"/>
    <property type="molecule type" value="Genomic_DNA"/>
</dbReference>
<protein>
    <submittedName>
        <fullName evidence="2">OLIGOPEPTIDE TRANSPORTER-RELATED</fullName>
    </submittedName>
</protein>
<dbReference type="InterPro" id="IPR036259">
    <property type="entry name" value="MFS_trans_sf"/>
</dbReference>
<reference evidence="2" key="2">
    <citation type="journal article" date="2023" name="Int. J. Mol. Sci.">
        <title>De Novo Assembly and Annotation of 11 Diverse Shrub Willow (Salix) Genomes Reveals Novel Gene Organization in Sex-Linked Regions.</title>
        <authorList>
            <person name="Hyden B."/>
            <person name="Feng K."/>
            <person name="Yates T.B."/>
            <person name="Jawdy S."/>
            <person name="Cereghino C."/>
            <person name="Smart L.B."/>
            <person name="Muchero W."/>
        </authorList>
    </citation>
    <scope>NUCLEOTIDE SEQUENCE</scope>
    <source>
        <tissue evidence="2">Shoot tip</tissue>
    </source>
</reference>
<dbReference type="Gene3D" id="1.20.1250.20">
    <property type="entry name" value="MFS general substrate transporter like domains"/>
    <property type="match status" value="1"/>
</dbReference>
<reference evidence="2" key="1">
    <citation type="submission" date="2022-11" db="EMBL/GenBank/DDBJ databases">
        <authorList>
            <person name="Hyden B.L."/>
            <person name="Feng K."/>
            <person name="Yates T."/>
            <person name="Jawdy S."/>
            <person name="Smart L.B."/>
            <person name="Muchero W."/>
        </authorList>
    </citation>
    <scope>NUCLEOTIDE SEQUENCE</scope>
    <source>
        <tissue evidence="2">Shoot tip</tissue>
    </source>
</reference>
<accession>A0A9Q0X2F3</accession>
<sequence>MDGPDASGRRRGGFRACTFIFVLGALESMGFIANMASLVLYFYFIMHFDIPTSANTLTNFMGSVFLLSLVGACIADTFLNRFYTSLLFGVMEVMACDSYLSRLNLLGFR</sequence>
<keyword evidence="1" id="KW-1133">Transmembrane helix</keyword>
<organism evidence="2 3">
    <name type="scientific">Salix koriyanagi</name>
    <dbReference type="NCBI Taxonomy" id="2511006"/>
    <lineage>
        <taxon>Eukaryota</taxon>
        <taxon>Viridiplantae</taxon>
        <taxon>Streptophyta</taxon>
        <taxon>Embryophyta</taxon>
        <taxon>Tracheophyta</taxon>
        <taxon>Spermatophyta</taxon>
        <taxon>Magnoliopsida</taxon>
        <taxon>eudicotyledons</taxon>
        <taxon>Gunneridae</taxon>
        <taxon>Pentapetalae</taxon>
        <taxon>rosids</taxon>
        <taxon>fabids</taxon>
        <taxon>Malpighiales</taxon>
        <taxon>Salicaceae</taxon>
        <taxon>Saliceae</taxon>
        <taxon>Salix</taxon>
    </lineage>
</organism>
<keyword evidence="1" id="KW-0472">Membrane</keyword>
<dbReference type="AlphaFoldDB" id="A0A9Q0X2F3"/>
<evidence type="ECO:0000256" key="1">
    <source>
        <dbReference type="SAM" id="Phobius"/>
    </source>
</evidence>
<keyword evidence="1" id="KW-0812">Transmembrane</keyword>
<keyword evidence="3" id="KW-1185">Reference proteome</keyword>
<dbReference type="Proteomes" id="UP001151752">
    <property type="component" value="Chromosome 16"/>
</dbReference>
<feature type="transmembrane region" description="Helical" evidence="1">
    <location>
        <begin position="56"/>
        <end position="75"/>
    </location>
</feature>
<evidence type="ECO:0000313" key="2">
    <source>
        <dbReference type="EMBL" id="KAJ6777489.1"/>
    </source>
</evidence>
<dbReference type="PANTHER" id="PTHR11654">
    <property type="entry name" value="OLIGOPEPTIDE TRANSPORTER-RELATED"/>
    <property type="match status" value="1"/>
</dbReference>
<proteinExistence type="predicted"/>
<evidence type="ECO:0000313" key="3">
    <source>
        <dbReference type="Proteomes" id="UP001151752"/>
    </source>
</evidence>
<gene>
    <name evidence="2" type="ORF">OIU74_001466</name>
</gene>
<name>A0A9Q0X2F3_9ROSI</name>
<comment type="caution">
    <text evidence="2">The sequence shown here is derived from an EMBL/GenBank/DDBJ whole genome shotgun (WGS) entry which is preliminary data.</text>
</comment>